<evidence type="ECO:0000256" key="7">
    <source>
        <dbReference type="ARBA" id="ARBA00022898"/>
    </source>
</evidence>
<dbReference type="EMBL" id="JACGCI010000021">
    <property type="protein sequence ID" value="KAF6757770.1"/>
    <property type="molecule type" value="Genomic_DNA"/>
</dbReference>
<dbReference type="EC" id="2.6.1.9" evidence="4"/>
<dbReference type="PANTHER" id="PTHR42885:SF2">
    <property type="entry name" value="HISTIDINOL-PHOSPHATE AMINOTRANSFERASE"/>
    <property type="match status" value="1"/>
</dbReference>
<evidence type="ECO:0000313" key="12">
    <source>
        <dbReference type="Proteomes" id="UP000521943"/>
    </source>
</evidence>
<dbReference type="PROSITE" id="PS00599">
    <property type="entry name" value="AA_TRANSFER_CLASS_2"/>
    <property type="match status" value="1"/>
</dbReference>
<reference evidence="11 12" key="1">
    <citation type="submission" date="2020-07" db="EMBL/GenBank/DDBJ databases">
        <title>Comparative genomics of pyrophilous fungi reveals a link between fire events and developmental genes.</title>
        <authorList>
            <consortium name="DOE Joint Genome Institute"/>
            <person name="Steindorff A.S."/>
            <person name="Carver A."/>
            <person name="Calhoun S."/>
            <person name="Stillman K."/>
            <person name="Liu H."/>
            <person name="Lipzen A."/>
            <person name="Pangilinan J."/>
            <person name="Labutti K."/>
            <person name="Bruns T.D."/>
            <person name="Grigoriev I.V."/>
        </authorList>
    </citation>
    <scope>NUCLEOTIDE SEQUENCE [LARGE SCALE GENOMIC DNA]</scope>
    <source>
        <strain evidence="11 12">CBS 144469</strain>
    </source>
</reference>
<dbReference type="InterPro" id="IPR015421">
    <property type="entry name" value="PyrdxlP-dep_Trfase_major"/>
</dbReference>
<dbReference type="CDD" id="cd00609">
    <property type="entry name" value="AAT_like"/>
    <property type="match status" value="1"/>
</dbReference>
<comment type="similarity">
    <text evidence="3 9">Belongs to the class-II pyridoxal-phosphate-dependent aminotransferase family.</text>
</comment>
<dbReference type="SUPFAM" id="SSF53383">
    <property type="entry name" value="PLP-dependent transferases"/>
    <property type="match status" value="1"/>
</dbReference>
<dbReference type="GO" id="GO:0030170">
    <property type="term" value="F:pyridoxal phosphate binding"/>
    <property type="evidence" value="ECO:0007669"/>
    <property type="project" value="InterPro"/>
</dbReference>
<organism evidence="11 12">
    <name type="scientific">Ephemerocybe angulata</name>
    <dbReference type="NCBI Taxonomy" id="980116"/>
    <lineage>
        <taxon>Eukaryota</taxon>
        <taxon>Fungi</taxon>
        <taxon>Dikarya</taxon>
        <taxon>Basidiomycota</taxon>
        <taxon>Agaricomycotina</taxon>
        <taxon>Agaricomycetes</taxon>
        <taxon>Agaricomycetidae</taxon>
        <taxon>Agaricales</taxon>
        <taxon>Agaricineae</taxon>
        <taxon>Psathyrellaceae</taxon>
        <taxon>Ephemerocybe</taxon>
    </lineage>
</organism>
<dbReference type="Proteomes" id="UP000521943">
    <property type="component" value="Unassembled WGS sequence"/>
</dbReference>
<dbReference type="PANTHER" id="PTHR42885">
    <property type="entry name" value="HISTIDINOL-PHOSPHATE AMINOTRANSFERASE-RELATED"/>
    <property type="match status" value="1"/>
</dbReference>
<dbReference type="Gene3D" id="3.90.1150.10">
    <property type="entry name" value="Aspartate Aminotransferase, domain 1"/>
    <property type="match status" value="1"/>
</dbReference>
<gene>
    <name evidence="11" type="ORF">DFP72DRAFT_1032335</name>
</gene>
<evidence type="ECO:0000259" key="10">
    <source>
        <dbReference type="Pfam" id="PF00155"/>
    </source>
</evidence>
<dbReference type="AlphaFoldDB" id="A0A8H6I2L0"/>
<evidence type="ECO:0000256" key="9">
    <source>
        <dbReference type="RuleBase" id="RU003693"/>
    </source>
</evidence>
<evidence type="ECO:0000256" key="8">
    <source>
        <dbReference type="ARBA" id="ARBA00047481"/>
    </source>
</evidence>
<dbReference type="InterPro" id="IPR004839">
    <property type="entry name" value="Aminotransferase_I/II_large"/>
</dbReference>
<dbReference type="InterPro" id="IPR015422">
    <property type="entry name" value="PyrdxlP-dep_Trfase_small"/>
</dbReference>
<comment type="catalytic activity">
    <reaction evidence="8">
        <text>L-histidinol phosphate + 2-oxoglutarate = 3-(imidazol-4-yl)-2-oxopropyl phosphate + L-glutamate</text>
        <dbReference type="Rhea" id="RHEA:23744"/>
        <dbReference type="ChEBI" id="CHEBI:16810"/>
        <dbReference type="ChEBI" id="CHEBI:29985"/>
        <dbReference type="ChEBI" id="CHEBI:57766"/>
        <dbReference type="ChEBI" id="CHEBI:57980"/>
        <dbReference type="EC" id="2.6.1.9"/>
    </reaction>
</comment>
<evidence type="ECO:0000256" key="5">
    <source>
        <dbReference type="ARBA" id="ARBA00022576"/>
    </source>
</evidence>
<dbReference type="Pfam" id="PF00155">
    <property type="entry name" value="Aminotran_1_2"/>
    <property type="match status" value="1"/>
</dbReference>
<comment type="pathway">
    <text evidence="2">Amino-acid biosynthesis; L-histidine biosynthesis; L-histidine from 5-phospho-alpha-D-ribose 1-diphosphate: step 7/9.</text>
</comment>
<comment type="cofactor">
    <cofactor evidence="1 9">
        <name>pyridoxal 5'-phosphate</name>
        <dbReference type="ChEBI" id="CHEBI:597326"/>
    </cofactor>
</comment>
<dbReference type="InterPro" id="IPR001917">
    <property type="entry name" value="Aminotrans_II_pyridoxalP_BS"/>
</dbReference>
<evidence type="ECO:0000313" key="11">
    <source>
        <dbReference type="EMBL" id="KAF6757770.1"/>
    </source>
</evidence>
<name>A0A8H6I2L0_9AGAR</name>
<protein>
    <recommendedName>
        <fullName evidence="4">histidinol-phosphate transaminase</fullName>
        <ecNumber evidence="4">2.6.1.9</ecNumber>
    </recommendedName>
</protein>
<accession>A0A8H6I2L0</accession>
<keyword evidence="5" id="KW-0032">Aminotransferase</keyword>
<evidence type="ECO:0000256" key="3">
    <source>
        <dbReference type="ARBA" id="ARBA00008392"/>
    </source>
</evidence>
<keyword evidence="7 9" id="KW-0663">Pyridoxal phosphate</keyword>
<dbReference type="Gene3D" id="3.40.640.10">
    <property type="entry name" value="Type I PLP-dependent aspartate aminotransferase-like (Major domain)"/>
    <property type="match status" value="1"/>
</dbReference>
<keyword evidence="6" id="KW-0808">Transferase</keyword>
<comment type="caution">
    <text evidence="11">The sequence shown here is derived from an EMBL/GenBank/DDBJ whole genome shotgun (WGS) entry which is preliminary data.</text>
</comment>
<dbReference type="InterPro" id="IPR015424">
    <property type="entry name" value="PyrdxlP-dep_Trfase"/>
</dbReference>
<evidence type="ECO:0000256" key="1">
    <source>
        <dbReference type="ARBA" id="ARBA00001933"/>
    </source>
</evidence>
<sequence length="420" mass="45676">MPILGLPPNQPTPYPAHFDIESAIRPNILALHPYRCARDDYSEGILLDANENSLGHSIVSSSSSSPNAEGTAAIEETLALPLHRYPSPVHLPIKERIAALRALPSPENVFLGVGSDEVLDLLIRVFVKPGISADDRGNEKILVTPPTYGMYGEERMGGSAWMSRHSRRRCLREKELGNTVKVIFLCSPGNPTGTLIDLDSVKEVLEWEEFKGIVLVDEAYIDFVGSAEDSDPDAEVRKASAGSLIGKYDNLVVTQTFSKGFGLAGIRLGIALASLPVVQILSNTKAPYNVSVPTAHLAEKALTPESLDFWRSNVRTLKANRASLISSLRSLAETASGVGPIIGSNDANFILVRIMQKGDNTKADSERAQKVYKYLAEQVGVVVRYRGNELGCEGCLRVTIGTEEENSEVLKRLVEALEKN</sequence>
<evidence type="ECO:0000256" key="4">
    <source>
        <dbReference type="ARBA" id="ARBA00012748"/>
    </source>
</evidence>
<keyword evidence="12" id="KW-1185">Reference proteome</keyword>
<evidence type="ECO:0000256" key="2">
    <source>
        <dbReference type="ARBA" id="ARBA00005011"/>
    </source>
</evidence>
<feature type="domain" description="Aminotransferase class I/classII large" evidence="10">
    <location>
        <begin position="71"/>
        <end position="413"/>
    </location>
</feature>
<dbReference type="GO" id="GO:0004400">
    <property type="term" value="F:histidinol-phosphate transaminase activity"/>
    <property type="evidence" value="ECO:0007669"/>
    <property type="project" value="UniProtKB-EC"/>
</dbReference>
<dbReference type="OrthoDB" id="2015537at2759"/>
<evidence type="ECO:0000256" key="6">
    <source>
        <dbReference type="ARBA" id="ARBA00022679"/>
    </source>
</evidence>
<proteinExistence type="inferred from homology"/>